<dbReference type="GO" id="GO:0033557">
    <property type="term" value="C:Slx1-Slx4 complex"/>
    <property type="evidence" value="ECO:0007669"/>
    <property type="project" value="InterPro"/>
</dbReference>
<keyword evidence="9" id="KW-0378">Hydrolase</keyword>
<evidence type="ECO:0000256" key="2">
    <source>
        <dbReference type="ARBA" id="ARBA00006661"/>
    </source>
</evidence>
<evidence type="ECO:0000256" key="4">
    <source>
        <dbReference type="ARBA" id="ARBA00023172"/>
    </source>
</evidence>
<evidence type="ECO:0000256" key="7">
    <source>
        <dbReference type="ARBA" id="ARBA00029496"/>
    </source>
</evidence>
<dbReference type="Proteomes" id="UP000016088">
    <property type="component" value="Unassembled WGS sequence"/>
</dbReference>
<dbReference type="Pfam" id="PF09494">
    <property type="entry name" value="Slx4"/>
    <property type="match status" value="1"/>
</dbReference>
<dbReference type="GO" id="GO:0006310">
    <property type="term" value="P:DNA recombination"/>
    <property type="evidence" value="ECO:0007669"/>
    <property type="project" value="UniProtKB-KW"/>
</dbReference>
<dbReference type="GO" id="GO:0006281">
    <property type="term" value="P:DNA repair"/>
    <property type="evidence" value="ECO:0007669"/>
    <property type="project" value="UniProtKB-KW"/>
</dbReference>
<dbReference type="GO" id="GO:0004519">
    <property type="term" value="F:endonuclease activity"/>
    <property type="evidence" value="ECO:0007669"/>
    <property type="project" value="UniProtKB-KW"/>
</dbReference>
<keyword evidence="9" id="KW-0540">Nuclease</keyword>
<name>S9RBA5_SCHOY</name>
<dbReference type="InterPro" id="IPR018574">
    <property type="entry name" value="Structure-sp_endonuc_su_Slx4"/>
</dbReference>
<comment type="subcellular location">
    <subcellularLocation>
        <location evidence="1">Nucleus</location>
    </subcellularLocation>
</comment>
<dbReference type="AlphaFoldDB" id="S9RBA5"/>
<evidence type="ECO:0000313" key="10">
    <source>
        <dbReference type="Proteomes" id="UP000016088"/>
    </source>
</evidence>
<dbReference type="OrthoDB" id="5349119at2759"/>
<evidence type="ECO:0000256" key="5">
    <source>
        <dbReference type="ARBA" id="ARBA00023204"/>
    </source>
</evidence>
<keyword evidence="3" id="KW-0227">DNA damage</keyword>
<feature type="compositionally biased region" description="Basic and acidic residues" evidence="8">
    <location>
        <begin position="181"/>
        <end position="191"/>
    </location>
</feature>
<reference evidence="9 10" key="1">
    <citation type="journal article" date="2011" name="Science">
        <title>Comparative functional genomics of the fission yeasts.</title>
        <authorList>
            <person name="Rhind N."/>
            <person name="Chen Z."/>
            <person name="Yassour M."/>
            <person name="Thompson D.A."/>
            <person name="Haas B.J."/>
            <person name="Habib N."/>
            <person name="Wapinski I."/>
            <person name="Roy S."/>
            <person name="Lin M.F."/>
            <person name="Heiman D.I."/>
            <person name="Young S.K."/>
            <person name="Furuya K."/>
            <person name="Guo Y."/>
            <person name="Pidoux A."/>
            <person name="Chen H.M."/>
            <person name="Robbertse B."/>
            <person name="Goldberg J.M."/>
            <person name="Aoki K."/>
            <person name="Bayne E.H."/>
            <person name="Berlin A.M."/>
            <person name="Desjardins C.A."/>
            <person name="Dobbs E."/>
            <person name="Dukaj L."/>
            <person name="Fan L."/>
            <person name="FitzGerald M.G."/>
            <person name="French C."/>
            <person name="Gujja S."/>
            <person name="Hansen K."/>
            <person name="Keifenheim D."/>
            <person name="Levin J.Z."/>
            <person name="Mosher R.A."/>
            <person name="Mueller C.A."/>
            <person name="Pfiffner J."/>
            <person name="Priest M."/>
            <person name="Russ C."/>
            <person name="Smialowska A."/>
            <person name="Swoboda P."/>
            <person name="Sykes S.M."/>
            <person name="Vaughn M."/>
            <person name="Vengrova S."/>
            <person name="Yoder R."/>
            <person name="Zeng Q."/>
            <person name="Allshire R."/>
            <person name="Baulcombe D."/>
            <person name="Birren B.W."/>
            <person name="Brown W."/>
            <person name="Ekwall K."/>
            <person name="Kellis M."/>
            <person name="Leatherwood J."/>
            <person name="Levin H."/>
            <person name="Margalit H."/>
            <person name="Martienssen R."/>
            <person name="Nieduszynski C.A."/>
            <person name="Spatafora J.W."/>
            <person name="Friedman N."/>
            <person name="Dalgaard J.Z."/>
            <person name="Baumann P."/>
            <person name="Niki H."/>
            <person name="Regev A."/>
            <person name="Nusbaum C."/>
        </authorList>
    </citation>
    <scope>NUCLEOTIDE SEQUENCE [LARGE SCALE GENOMIC DNA]</scope>
    <source>
        <strain evidence="10">yFS286</strain>
    </source>
</reference>
<dbReference type="RefSeq" id="XP_013020044.1">
    <property type="nucleotide sequence ID" value="XM_013164590.1"/>
</dbReference>
<dbReference type="GO" id="GO:0006260">
    <property type="term" value="P:DNA replication"/>
    <property type="evidence" value="ECO:0007669"/>
    <property type="project" value="InterPro"/>
</dbReference>
<dbReference type="EMBL" id="KE503208">
    <property type="protein sequence ID" value="EPX71419.1"/>
    <property type="molecule type" value="Genomic_DNA"/>
</dbReference>
<dbReference type="VEuPathDB" id="FungiDB:SOCG_01637"/>
<dbReference type="GeneID" id="25030617"/>
<feature type="region of interest" description="Disordered" evidence="8">
    <location>
        <begin position="176"/>
        <end position="201"/>
    </location>
</feature>
<dbReference type="OMA" id="FDYEDPP"/>
<evidence type="ECO:0000256" key="1">
    <source>
        <dbReference type="ARBA" id="ARBA00004123"/>
    </source>
</evidence>
<keyword evidence="4" id="KW-0233">DNA recombination</keyword>
<dbReference type="HOGENOM" id="CLU_717975_0_0_1"/>
<comment type="similarity">
    <text evidence="2">Belongs to the SLX4 family.</text>
</comment>
<proteinExistence type="inferred from homology"/>
<keyword evidence="9" id="KW-0255">Endonuclease</keyword>
<keyword evidence="5" id="KW-0234">DNA repair</keyword>
<keyword evidence="10" id="KW-1185">Reference proteome</keyword>
<keyword evidence="6" id="KW-0539">Nucleus</keyword>
<organism evidence="9 10">
    <name type="scientific">Schizosaccharomyces octosporus (strain yFS286)</name>
    <name type="common">Fission yeast</name>
    <name type="synonym">Octosporomyces octosporus</name>
    <dbReference type="NCBI Taxonomy" id="483514"/>
    <lineage>
        <taxon>Eukaryota</taxon>
        <taxon>Fungi</taxon>
        <taxon>Dikarya</taxon>
        <taxon>Ascomycota</taxon>
        <taxon>Taphrinomycotina</taxon>
        <taxon>Schizosaccharomycetes</taxon>
        <taxon>Schizosaccharomycetales</taxon>
        <taxon>Schizosaccharomycetaceae</taxon>
        <taxon>Schizosaccharomyces</taxon>
    </lineage>
</organism>
<accession>S9RBA5</accession>
<evidence type="ECO:0000313" key="9">
    <source>
        <dbReference type="EMBL" id="EPX71419.1"/>
    </source>
</evidence>
<sequence length="390" mass="44178">MSQDFPIEIHSSPESLPETSLVVIESEEEGVSDRLQENITRKRKYVSINGGGDIGETVLGNEHTFFSESSCLSSCFQSEIPEPEEAITETTLRKGEFDYEDPPIYGFDQVQHAEASCSPFSEWAINLASEDGTSPIEQYSLPVHTFPEHLKSRKGSFYSEESVFDKGEDERFALPSAANKSVDRETEKENRGTSINWTDENLQKNKFPRSLSSALHDMSQDDRRIHNISPVQDQGQHDQHDEIKEQNYEGTSVKELCRMVEGYGFKPSKSKRALINILKACDAAREKMKKQELSKDESSKKENASIPSVATTFDDIVAESHRSISEAVRGSRDKTIWLKILYYEPLDLEEFTLWLRNSGLVLSSAIILSWCDTYGVLVQGSWHSNSREKR</sequence>
<evidence type="ECO:0000256" key="3">
    <source>
        <dbReference type="ARBA" id="ARBA00022763"/>
    </source>
</evidence>
<evidence type="ECO:0000256" key="8">
    <source>
        <dbReference type="SAM" id="MobiDB-lite"/>
    </source>
</evidence>
<evidence type="ECO:0000256" key="6">
    <source>
        <dbReference type="ARBA" id="ARBA00023242"/>
    </source>
</evidence>
<protein>
    <recommendedName>
        <fullName evidence="7">Structure-specific endonuclease subunit SLX4</fullName>
    </recommendedName>
</protein>
<gene>
    <name evidence="9" type="ORF">SOCG_01637</name>
</gene>